<evidence type="ECO:0000313" key="8">
    <source>
        <dbReference type="Proteomes" id="UP001500657"/>
    </source>
</evidence>
<feature type="transmembrane region" description="Helical" evidence="5">
    <location>
        <begin position="65"/>
        <end position="83"/>
    </location>
</feature>
<accession>A0ABN0U5Q7</accession>
<feature type="transmembrane region" description="Helical" evidence="5">
    <location>
        <begin position="39"/>
        <end position="59"/>
    </location>
</feature>
<protein>
    <submittedName>
        <fullName evidence="7">NfeD family protein</fullName>
    </submittedName>
</protein>
<dbReference type="PANTHER" id="PTHR33507:SF3">
    <property type="entry name" value="INNER MEMBRANE PROTEIN YBBJ"/>
    <property type="match status" value="1"/>
</dbReference>
<dbReference type="InterPro" id="IPR052165">
    <property type="entry name" value="Membrane_assoc_protease"/>
</dbReference>
<evidence type="ECO:0000256" key="2">
    <source>
        <dbReference type="ARBA" id="ARBA00022692"/>
    </source>
</evidence>
<keyword evidence="3 5" id="KW-1133">Transmembrane helix</keyword>
<evidence type="ECO:0000256" key="1">
    <source>
        <dbReference type="ARBA" id="ARBA00004141"/>
    </source>
</evidence>
<dbReference type="Proteomes" id="UP001500657">
    <property type="component" value="Unassembled WGS sequence"/>
</dbReference>
<keyword evidence="8" id="KW-1185">Reference proteome</keyword>
<feature type="transmembrane region" description="Helical" evidence="5">
    <location>
        <begin position="12"/>
        <end position="32"/>
    </location>
</feature>
<evidence type="ECO:0000256" key="5">
    <source>
        <dbReference type="SAM" id="Phobius"/>
    </source>
</evidence>
<keyword evidence="4 5" id="KW-0472">Membrane</keyword>
<organism evidence="7 8">
    <name type="scientific">Rhodanobacter caeni</name>
    <dbReference type="NCBI Taxonomy" id="657654"/>
    <lineage>
        <taxon>Bacteria</taxon>
        <taxon>Pseudomonadati</taxon>
        <taxon>Pseudomonadota</taxon>
        <taxon>Gammaproteobacteria</taxon>
        <taxon>Lysobacterales</taxon>
        <taxon>Rhodanobacteraceae</taxon>
        <taxon>Rhodanobacter</taxon>
    </lineage>
</organism>
<evidence type="ECO:0000256" key="3">
    <source>
        <dbReference type="ARBA" id="ARBA00022989"/>
    </source>
</evidence>
<dbReference type="Pfam" id="PF01957">
    <property type="entry name" value="NfeD"/>
    <property type="match status" value="1"/>
</dbReference>
<dbReference type="InterPro" id="IPR002810">
    <property type="entry name" value="NfeD-like_C"/>
</dbReference>
<sequence>MGEGSYHATETIMFEAISTHYLWWILALLLIAGELLLPGYFLLWIGIAAAAMGVVLWVVPTLGMLAQAIVFGVLALAACVLYAKFLRPRLERSEPGNERLNRRGEQMIGQRYELIEPIVNGRGKARVGDGQWLVSGPDLPAGSTVEVVAVQGTTLQVRAAA</sequence>
<evidence type="ECO:0000256" key="4">
    <source>
        <dbReference type="ARBA" id="ARBA00023136"/>
    </source>
</evidence>
<proteinExistence type="predicted"/>
<comment type="subcellular location">
    <subcellularLocation>
        <location evidence="1">Membrane</location>
        <topology evidence="1">Multi-pass membrane protein</topology>
    </subcellularLocation>
</comment>
<gene>
    <name evidence="7" type="ORF">GCM10009126_01470</name>
</gene>
<dbReference type="PANTHER" id="PTHR33507">
    <property type="entry name" value="INNER MEMBRANE PROTEIN YBBJ"/>
    <property type="match status" value="1"/>
</dbReference>
<dbReference type="Gene3D" id="2.40.50.140">
    <property type="entry name" value="Nucleic acid-binding proteins"/>
    <property type="match status" value="1"/>
</dbReference>
<keyword evidence="2 5" id="KW-0812">Transmembrane</keyword>
<reference evidence="7 8" key="1">
    <citation type="journal article" date="2019" name="Int. J. Syst. Evol. Microbiol.">
        <title>The Global Catalogue of Microorganisms (GCM) 10K type strain sequencing project: providing services to taxonomists for standard genome sequencing and annotation.</title>
        <authorList>
            <consortium name="The Broad Institute Genomics Platform"/>
            <consortium name="The Broad Institute Genome Sequencing Center for Infectious Disease"/>
            <person name="Wu L."/>
            <person name="Ma J."/>
        </authorList>
    </citation>
    <scope>NUCLEOTIDE SEQUENCE [LARGE SCALE GENOMIC DNA]</scope>
    <source>
        <strain evidence="7 8">JCM 16242</strain>
    </source>
</reference>
<dbReference type="InterPro" id="IPR012340">
    <property type="entry name" value="NA-bd_OB-fold"/>
</dbReference>
<name>A0ABN0U5Q7_9GAMM</name>
<evidence type="ECO:0000313" key="7">
    <source>
        <dbReference type="EMBL" id="GAA0239562.1"/>
    </source>
</evidence>
<feature type="domain" description="NfeD-like C-terminal" evidence="6">
    <location>
        <begin position="105"/>
        <end position="158"/>
    </location>
</feature>
<evidence type="ECO:0000259" key="6">
    <source>
        <dbReference type="Pfam" id="PF01957"/>
    </source>
</evidence>
<dbReference type="EMBL" id="BAAAFO010000001">
    <property type="protein sequence ID" value="GAA0239562.1"/>
    <property type="molecule type" value="Genomic_DNA"/>
</dbReference>
<comment type="caution">
    <text evidence="7">The sequence shown here is derived from an EMBL/GenBank/DDBJ whole genome shotgun (WGS) entry which is preliminary data.</text>
</comment>